<gene>
    <name evidence="2" type="ORF">CLCR_09242</name>
</gene>
<reference evidence="3" key="1">
    <citation type="submission" date="2015-07" db="EMBL/GenBank/DDBJ databases">
        <authorList>
            <person name="Teixeira M.M."/>
            <person name="Souza R.C."/>
            <person name="Almeida L.G."/>
            <person name="Vicente V.A."/>
            <person name="de Hoog S."/>
            <person name="Bocca A.L."/>
            <person name="de Almeida S.R."/>
            <person name="Vasconcelos A.T."/>
            <person name="Felipe M.S."/>
        </authorList>
    </citation>
    <scope>NUCLEOTIDE SEQUENCE [LARGE SCALE GENOMIC DNA]</scope>
    <source>
        <strain evidence="3">KSF</strain>
    </source>
</reference>
<keyword evidence="3" id="KW-1185">Reference proteome</keyword>
<comment type="caution">
    <text evidence="2">The sequence shown here is derived from an EMBL/GenBank/DDBJ whole genome shotgun (WGS) entry which is preliminary data.</text>
</comment>
<sequence>MAKFIFQLNLFLMLLLTALRTTLVSSIELSDFDSIPIDDQQIFEGTITRPGESVICNSKQNLIHNLEQLSFYLKADCQDRNRSAVGCSCWPPRCARGCTPTRACCAQNTTALVAELQRFNAFYAVHFKELFGGAPQKCAQLEE</sequence>
<feature type="chain" id="PRO_5008651075" description="Hydrophobin" evidence="1">
    <location>
        <begin position="27"/>
        <end position="143"/>
    </location>
</feature>
<evidence type="ECO:0000313" key="2">
    <source>
        <dbReference type="EMBL" id="OCT52238.1"/>
    </source>
</evidence>
<name>A0A1C1CUR8_9EURO</name>
<dbReference type="Proteomes" id="UP000094526">
    <property type="component" value="Unassembled WGS sequence"/>
</dbReference>
<organism evidence="2 3">
    <name type="scientific">Cladophialophora carrionii</name>
    <dbReference type="NCBI Taxonomy" id="86049"/>
    <lineage>
        <taxon>Eukaryota</taxon>
        <taxon>Fungi</taxon>
        <taxon>Dikarya</taxon>
        <taxon>Ascomycota</taxon>
        <taxon>Pezizomycotina</taxon>
        <taxon>Eurotiomycetes</taxon>
        <taxon>Chaetothyriomycetidae</taxon>
        <taxon>Chaetothyriales</taxon>
        <taxon>Herpotrichiellaceae</taxon>
        <taxon>Cladophialophora</taxon>
    </lineage>
</organism>
<evidence type="ECO:0000256" key="1">
    <source>
        <dbReference type="SAM" id="SignalP"/>
    </source>
</evidence>
<dbReference type="OrthoDB" id="10322381at2759"/>
<keyword evidence="1" id="KW-0732">Signal</keyword>
<dbReference type="AlphaFoldDB" id="A0A1C1CUR8"/>
<dbReference type="VEuPathDB" id="FungiDB:CLCR_09242"/>
<evidence type="ECO:0008006" key="4">
    <source>
        <dbReference type="Google" id="ProtNLM"/>
    </source>
</evidence>
<feature type="signal peptide" evidence="1">
    <location>
        <begin position="1"/>
        <end position="26"/>
    </location>
</feature>
<dbReference type="VEuPathDB" id="FungiDB:G647_05924"/>
<evidence type="ECO:0000313" key="3">
    <source>
        <dbReference type="Proteomes" id="UP000094526"/>
    </source>
</evidence>
<proteinExistence type="predicted"/>
<protein>
    <recommendedName>
        <fullName evidence="4">Hydrophobin</fullName>
    </recommendedName>
</protein>
<dbReference type="EMBL" id="LGRB01000009">
    <property type="protein sequence ID" value="OCT52238.1"/>
    <property type="molecule type" value="Genomic_DNA"/>
</dbReference>
<accession>A0A1C1CUR8</accession>